<reference evidence="2" key="1">
    <citation type="journal article" date="2018" name="DNA Res.">
        <title>Multiple hybrid de novo genome assembly of finger millet, an orphan allotetraploid crop.</title>
        <authorList>
            <person name="Hatakeyama M."/>
            <person name="Aluri S."/>
            <person name="Balachadran M.T."/>
            <person name="Sivarajan S.R."/>
            <person name="Patrignani A."/>
            <person name="Gruter S."/>
            <person name="Poveda L."/>
            <person name="Shimizu-Inatsugi R."/>
            <person name="Baeten J."/>
            <person name="Francoijs K.J."/>
            <person name="Nataraja K.N."/>
            <person name="Reddy Y.A.N."/>
            <person name="Phadnis S."/>
            <person name="Ravikumar R.L."/>
            <person name="Schlapbach R."/>
            <person name="Sreeman S.M."/>
            <person name="Shimizu K.K."/>
        </authorList>
    </citation>
    <scope>NUCLEOTIDE SEQUENCE</scope>
</reference>
<accession>A0AAV5ERC4</accession>
<evidence type="ECO:0000256" key="1">
    <source>
        <dbReference type="SAM" id="MobiDB-lite"/>
    </source>
</evidence>
<proteinExistence type="predicted"/>
<protein>
    <submittedName>
        <fullName evidence="2">Uncharacterized protein</fullName>
    </submittedName>
</protein>
<sequence length="77" mass="8535">MGARARDKQWPEHRRLWSPAEDPAACRRGRLIHRLHLARELVKGGGPRQGDEGEEAAARSGRRSCTSASPSPPPTRE</sequence>
<organism evidence="2 3">
    <name type="scientific">Eleusine coracana subsp. coracana</name>
    <dbReference type="NCBI Taxonomy" id="191504"/>
    <lineage>
        <taxon>Eukaryota</taxon>
        <taxon>Viridiplantae</taxon>
        <taxon>Streptophyta</taxon>
        <taxon>Embryophyta</taxon>
        <taxon>Tracheophyta</taxon>
        <taxon>Spermatophyta</taxon>
        <taxon>Magnoliopsida</taxon>
        <taxon>Liliopsida</taxon>
        <taxon>Poales</taxon>
        <taxon>Poaceae</taxon>
        <taxon>PACMAD clade</taxon>
        <taxon>Chloridoideae</taxon>
        <taxon>Cynodonteae</taxon>
        <taxon>Eleusininae</taxon>
        <taxon>Eleusine</taxon>
    </lineage>
</organism>
<evidence type="ECO:0000313" key="3">
    <source>
        <dbReference type="Proteomes" id="UP001054889"/>
    </source>
</evidence>
<evidence type="ECO:0000313" key="2">
    <source>
        <dbReference type="EMBL" id="GJN25161.1"/>
    </source>
</evidence>
<dbReference type="Proteomes" id="UP001054889">
    <property type="component" value="Unassembled WGS sequence"/>
</dbReference>
<keyword evidence="3" id="KW-1185">Reference proteome</keyword>
<name>A0AAV5ERC4_ELECO</name>
<reference evidence="2" key="2">
    <citation type="submission" date="2021-12" db="EMBL/GenBank/DDBJ databases">
        <title>Resequencing data analysis of finger millet.</title>
        <authorList>
            <person name="Hatakeyama M."/>
            <person name="Aluri S."/>
            <person name="Balachadran M.T."/>
            <person name="Sivarajan S.R."/>
            <person name="Poveda L."/>
            <person name="Shimizu-Inatsugi R."/>
            <person name="Schlapbach R."/>
            <person name="Sreeman S.M."/>
            <person name="Shimizu K.K."/>
        </authorList>
    </citation>
    <scope>NUCLEOTIDE SEQUENCE</scope>
</reference>
<dbReference type="AlphaFoldDB" id="A0AAV5ERC4"/>
<feature type="region of interest" description="Disordered" evidence="1">
    <location>
        <begin position="42"/>
        <end position="77"/>
    </location>
</feature>
<gene>
    <name evidence="2" type="primary">gb12953</name>
    <name evidence="2" type="ORF">PR202_gb12953</name>
</gene>
<comment type="caution">
    <text evidence="2">The sequence shown here is derived from an EMBL/GenBank/DDBJ whole genome shotgun (WGS) entry which is preliminary data.</text>
</comment>
<dbReference type="EMBL" id="BQKI01000078">
    <property type="protein sequence ID" value="GJN25161.1"/>
    <property type="molecule type" value="Genomic_DNA"/>
</dbReference>